<dbReference type="GO" id="GO:0008654">
    <property type="term" value="P:phospholipid biosynthetic process"/>
    <property type="evidence" value="ECO:0007669"/>
    <property type="project" value="UniProtKB-KW"/>
</dbReference>
<keyword evidence="3 13" id="KW-0808">Transferase</keyword>
<dbReference type="SMART" id="SM00046">
    <property type="entry name" value="DAGKc"/>
    <property type="match status" value="1"/>
</dbReference>
<dbReference type="AlphaFoldDB" id="A0A644V1C3"/>
<comment type="caution">
    <text evidence="13">The sequence shown here is derived from an EMBL/GenBank/DDBJ whole genome shotgun (WGS) entry which is preliminary data.</text>
</comment>
<dbReference type="Pfam" id="PF00781">
    <property type="entry name" value="DAGK_cat"/>
    <property type="match status" value="1"/>
</dbReference>
<proteinExistence type="predicted"/>
<evidence type="ECO:0000256" key="7">
    <source>
        <dbReference type="ARBA" id="ARBA00022840"/>
    </source>
</evidence>
<evidence type="ECO:0000256" key="1">
    <source>
        <dbReference type="ARBA" id="ARBA00001946"/>
    </source>
</evidence>
<dbReference type="Gene3D" id="3.40.50.10330">
    <property type="entry name" value="Probable inorganic polyphosphate/atp-NAD kinase, domain 1"/>
    <property type="match status" value="1"/>
</dbReference>
<gene>
    <name evidence="13" type="primary">yegS_3</name>
    <name evidence="13" type="ORF">SDC9_30970</name>
</gene>
<dbReference type="GO" id="GO:0046872">
    <property type="term" value="F:metal ion binding"/>
    <property type="evidence" value="ECO:0007669"/>
    <property type="project" value="UniProtKB-KW"/>
</dbReference>
<keyword evidence="8" id="KW-0460">Magnesium</keyword>
<evidence type="ECO:0000256" key="2">
    <source>
        <dbReference type="ARBA" id="ARBA00022516"/>
    </source>
</evidence>
<dbReference type="InterPro" id="IPR050187">
    <property type="entry name" value="Lipid_Phosphate_FormReg"/>
</dbReference>
<evidence type="ECO:0000256" key="6">
    <source>
        <dbReference type="ARBA" id="ARBA00022777"/>
    </source>
</evidence>
<evidence type="ECO:0000259" key="12">
    <source>
        <dbReference type="PROSITE" id="PS50146"/>
    </source>
</evidence>
<dbReference type="SUPFAM" id="SSF111331">
    <property type="entry name" value="NAD kinase/diacylglycerol kinase-like"/>
    <property type="match status" value="1"/>
</dbReference>
<evidence type="ECO:0000256" key="10">
    <source>
        <dbReference type="ARBA" id="ARBA00023209"/>
    </source>
</evidence>
<evidence type="ECO:0000256" key="4">
    <source>
        <dbReference type="ARBA" id="ARBA00022723"/>
    </source>
</evidence>
<evidence type="ECO:0000256" key="9">
    <source>
        <dbReference type="ARBA" id="ARBA00023098"/>
    </source>
</evidence>
<dbReference type="InterPro" id="IPR017438">
    <property type="entry name" value="ATP-NAD_kinase_N"/>
</dbReference>
<keyword evidence="9" id="KW-0443">Lipid metabolism</keyword>
<comment type="cofactor">
    <cofactor evidence="1">
        <name>Mg(2+)</name>
        <dbReference type="ChEBI" id="CHEBI:18420"/>
    </cofactor>
</comment>
<keyword evidence="4" id="KW-0479">Metal-binding</keyword>
<evidence type="ECO:0000256" key="3">
    <source>
        <dbReference type="ARBA" id="ARBA00022679"/>
    </source>
</evidence>
<keyword evidence="5" id="KW-0547">Nucleotide-binding</keyword>
<dbReference type="PANTHER" id="PTHR12358:SF106">
    <property type="entry name" value="LIPID KINASE YEGS"/>
    <property type="match status" value="1"/>
</dbReference>
<organism evidence="13">
    <name type="scientific">bioreactor metagenome</name>
    <dbReference type="NCBI Taxonomy" id="1076179"/>
    <lineage>
        <taxon>unclassified sequences</taxon>
        <taxon>metagenomes</taxon>
        <taxon>ecological metagenomes</taxon>
    </lineage>
</organism>
<keyword evidence="6 13" id="KW-0418">Kinase</keyword>
<dbReference type="NCBIfam" id="TIGR00147">
    <property type="entry name" value="YegS/Rv2252/BmrU family lipid kinase"/>
    <property type="match status" value="1"/>
</dbReference>
<keyword evidence="7" id="KW-0067">ATP-binding</keyword>
<dbReference type="EMBL" id="VSSQ01000198">
    <property type="protein sequence ID" value="MPL85004.1"/>
    <property type="molecule type" value="Genomic_DNA"/>
</dbReference>
<dbReference type="PANTHER" id="PTHR12358">
    <property type="entry name" value="SPHINGOSINE KINASE"/>
    <property type="match status" value="1"/>
</dbReference>
<dbReference type="Pfam" id="PF19279">
    <property type="entry name" value="YegS_C"/>
    <property type="match status" value="1"/>
</dbReference>
<dbReference type="InterPro" id="IPR045540">
    <property type="entry name" value="YegS/DAGK_C"/>
</dbReference>
<dbReference type="Gene3D" id="2.60.200.40">
    <property type="match status" value="1"/>
</dbReference>
<evidence type="ECO:0000256" key="8">
    <source>
        <dbReference type="ARBA" id="ARBA00022842"/>
    </source>
</evidence>
<name>A0A644V1C3_9ZZZZ</name>
<evidence type="ECO:0000256" key="11">
    <source>
        <dbReference type="ARBA" id="ARBA00023264"/>
    </source>
</evidence>
<dbReference type="InterPro" id="IPR005218">
    <property type="entry name" value="Diacylglycerol/lipid_kinase"/>
</dbReference>
<dbReference type="InterPro" id="IPR016064">
    <property type="entry name" value="NAD/diacylglycerol_kinase_sf"/>
</dbReference>
<dbReference type="InterPro" id="IPR001206">
    <property type="entry name" value="Diacylglycerol_kinase_cat_dom"/>
</dbReference>
<feature type="domain" description="DAGKc" evidence="12">
    <location>
        <begin position="3"/>
        <end position="133"/>
    </location>
</feature>
<dbReference type="GO" id="GO:0005886">
    <property type="term" value="C:plasma membrane"/>
    <property type="evidence" value="ECO:0007669"/>
    <property type="project" value="TreeGrafter"/>
</dbReference>
<keyword evidence="10" id="KW-0594">Phospholipid biosynthesis</keyword>
<dbReference type="EC" id="2.7.1.-" evidence="13"/>
<reference evidence="13" key="1">
    <citation type="submission" date="2019-08" db="EMBL/GenBank/DDBJ databases">
        <authorList>
            <person name="Kucharzyk K."/>
            <person name="Murdoch R.W."/>
            <person name="Higgins S."/>
            <person name="Loffler F."/>
        </authorList>
    </citation>
    <scope>NUCLEOTIDE SEQUENCE</scope>
</reference>
<dbReference type="GO" id="GO:0005524">
    <property type="term" value="F:ATP binding"/>
    <property type="evidence" value="ECO:0007669"/>
    <property type="project" value="UniProtKB-KW"/>
</dbReference>
<evidence type="ECO:0000313" key="13">
    <source>
        <dbReference type="EMBL" id="MPL85004.1"/>
    </source>
</evidence>
<accession>A0A644V1C3</accession>
<protein>
    <submittedName>
        <fullName evidence="13">Putative lipid kinase YegS</fullName>
        <ecNumber evidence="13">2.7.1.-</ecNumber>
    </submittedName>
</protein>
<dbReference type="PROSITE" id="PS50146">
    <property type="entry name" value="DAGK"/>
    <property type="match status" value="1"/>
</dbReference>
<dbReference type="GO" id="GO:0016301">
    <property type="term" value="F:kinase activity"/>
    <property type="evidence" value="ECO:0007669"/>
    <property type="project" value="UniProtKB-KW"/>
</dbReference>
<keyword evidence="2" id="KW-0444">Lipid biosynthesis</keyword>
<evidence type="ECO:0000256" key="5">
    <source>
        <dbReference type="ARBA" id="ARBA00022741"/>
    </source>
</evidence>
<keyword evidence="11" id="KW-1208">Phospholipid metabolism</keyword>
<sequence length="297" mass="33038">MLIMKKKIAFIINPISGTGSKKEFPDIIAETLDKDIFEHEIVFTDHRFHGRDLAKQYVDAGYDAVIAVGGDGTVNEVARSLRHTDTALGIIPSGSGNGLARHLEIPLNVKKAVELLNHSEVINIDYGLVNNQPFFCTCGTGFDAYVSTEFAKGQQRGIMAYLEKIITGYFNYRSKSYHVTGENIDIKAKAFVLTFANASQWGNNAYIAPQASVQDGKMDISILSNFPLIAIPTLALQLFTKTINNDFFMTTLRATSVTLFRDEPGPFHFDGEPYEEGREIEVKMVQDGLKVLVKKRF</sequence>